<feature type="chain" id="PRO_5019850127" evidence="2">
    <location>
        <begin position="24"/>
        <end position="140"/>
    </location>
</feature>
<keyword evidence="4" id="KW-1185">Reference proteome</keyword>
<name>A0A494ZRQ9_9BACI</name>
<dbReference type="OrthoDB" id="2166958at2"/>
<reference evidence="3 4" key="1">
    <citation type="journal article" date="2016" name="Int. J. Syst. Evol. Microbiol.">
        <title>Oceanobacillus halophilus sp. nov., a novel moderately halophilic bacterium from a hypersaline lake.</title>
        <authorList>
            <person name="Amoozegar M.A."/>
            <person name="Bagheri M."/>
            <person name="Makhdoumi A."/>
            <person name="Nikou M.M."/>
            <person name="Fazeli S.A.S."/>
            <person name="Schumann P."/>
            <person name="Sproer C."/>
            <person name="Sanchez-Porro C."/>
            <person name="Ventosa A."/>
        </authorList>
    </citation>
    <scope>NUCLEOTIDE SEQUENCE [LARGE SCALE GENOMIC DNA]</scope>
    <source>
        <strain evidence="3 4">DSM 23996</strain>
    </source>
</reference>
<dbReference type="RefSeq" id="WP_121206135.1">
    <property type="nucleotide sequence ID" value="NZ_RBZP01000031.1"/>
</dbReference>
<dbReference type="AlphaFoldDB" id="A0A494ZRQ9"/>
<keyword evidence="2" id="KW-0732">Signal</keyword>
<feature type="transmembrane region" description="Helical" evidence="1">
    <location>
        <begin position="104"/>
        <end position="126"/>
    </location>
</feature>
<comment type="caution">
    <text evidence="3">The sequence shown here is derived from an EMBL/GenBank/DDBJ whole genome shotgun (WGS) entry which is preliminary data.</text>
</comment>
<keyword evidence="1" id="KW-0812">Transmembrane</keyword>
<evidence type="ECO:0000256" key="1">
    <source>
        <dbReference type="SAM" id="Phobius"/>
    </source>
</evidence>
<evidence type="ECO:0000313" key="3">
    <source>
        <dbReference type="EMBL" id="RKQ28439.1"/>
    </source>
</evidence>
<gene>
    <name evidence="3" type="ORF">D8M06_18875</name>
</gene>
<proteinExistence type="predicted"/>
<sequence length="140" mass="16224">MKKMLIGVIAASIVLGGATFVTAGQSNNVFDFEYIQPYMKEMHPNFSLKKQYAMFEECHKENSFMHRNHYMYRNGFMKGNQNRGIMNSFERRILMMGGNGFGGFMGYGISWWIIELIAIGVIVYFTTRLAIKHEQKPEDK</sequence>
<dbReference type="Proteomes" id="UP000269301">
    <property type="component" value="Unassembled WGS sequence"/>
</dbReference>
<evidence type="ECO:0000256" key="2">
    <source>
        <dbReference type="SAM" id="SignalP"/>
    </source>
</evidence>
<organism evidence="3 4">
    <name type="scientific">Oceanobacillus halophilus</name>
    <dbReference type="NCBI Taxonomy" id="930130"/>
    <lineage>
        <taxon>Bacteria</taxon>
        <taxon>Bacillati</taxon>
        <taxon>Bacillota</taxon>
        <taxon>Bacilli</taxon>
        <taxon>Bacillales</taxon>
        <taxon>Bacillaceae</taxon>
        <taxon>Oceanobacillus</taxon>
    </lineage>
</organism>
<keyword evidence="1" id="KW-1133">Transmembrane helix</keyword>
<accession>A0A494ZRQ9</accession>
<dbReference type="EMBL" id="RBZP01000031">
    <property type="protein sequence ID" value="RKQ28439.1"/>
    <property type="molecule type" value="Genomic_DNA"/>
</dbReference>
<protein>
    <submittedName>
        <fullName evidence="3">Uncharacterized protein</fullName>
    </submittedName>
</protein>
<feature type="signal peptide" evidence="2">
    <location>
        <begin position="1"/>
        <end position="23"/>
    </location>
</feature>
<evidence type="ECO:0000313" key="4">
    <source>
        <dbReference type="Proteomes" id="UP000269301"/>
    </source>
</evidence>
<keyword evidence="1" id="KW-0472">Membrane</keyword>